<dbReference type="PANTHER" id="PTHR43690:SF17">
    <property type="entry name" value="PROTEIN YHJJ"/>
    <property type="match status" value="1"/>
</dbReference>
<evidence type="ECO:0000256" key="4">
    <source>
        <dbReference type="ARBA" id="ARBA00022833"/>
    </source>
</evidence>
<keyword evidence="4" id="KW-0862">Zinc</keyword>
<evidence type="ECO:0000313" key="10">
    <source>
        <dbReference type="Proteomes" id="UP000254848"/>
    </source>
</evidence>
<keyword evidence="10" id="KW-1185">Reference proteome</keyword>
<dbReference type="EMBL" id="QRAP01000003">
    <property type="protein sequence ID" value="RDK92803.1"/>
    <property type="molecule type" value="Genomic_DNA"/>
</dbReference>
<dbReference type="GO" id="GO:0046872">
    <property type="term" value="F:metal ion binding"/>
    <property type="evidence" value="ECO:0007669"/>
    <property type="project" value="InterPro"/>
</dbReference>
<reference evidence="9 10" key="1">
    <citation type="submission" date="2018-07" db="EMBL/GenBank/DDBJ databases">
        <title>Genomic Encyclopedia of Type Strains, Phase IV (KMG-IV): sequencing the most valuable type-strain genomes for metagenomic binning, comparative biology and taxonomic classification.</title>
        <authorList>
            <person name="Goeker M."/>
        </authorList>
    </citation>
    <scope>NUCLEOTIDE SEQUENCE [LARGE SCALE GENOMIC DNA]</scope>
    <source>
        <strain evidence="9 10">DSM 103736</strain>
    </source>
</reference>
<evidence type="ECO:0000256" key="5">
    <source>
        <dbReference type="ARBA" id="ARBA00023049"/>
    </source>
</evidence>
<protein>
    <submittedName>
        <fullName evidence="9">Putative Zn-dependent peptidase</fullName>
    </submittedName>
</protein>
<feature type="region of interest" description="Disordered" evidence="6">
    <location>
        <begin position="481"/>
        <end position="517"/>
    </location>
</feature>
<dbReference type="GO" id="GO:0006508">
    <property type="term" value="P:proteolysis"/>
    <property type="evidence" value="ECO:0007669"/>
    <property type="project" value="UniProtKB-KW"/>
</dbReference>
<sequence>MQGTRIRLLIGGLLLAGVGGNVHSEALQPDPAWQEGKLDNGLSWQVLATPQRPSDRIELRMLVNTGSLIESTQQAGFAHLLPRLALTQSETLTPGQLQSFFQQVINPAKPLPLVVTSYDYTSYNLSLPNNRPDLLKDSLHWLASTVGKLPVNEATVTQALQSGSVSSLMMTLPVDTGDAWWRYRLKGSTLLGHDPGKTPAAPVDANQLESFYHQWYTPDAVTLYVVGNVDGRALNEQIARAFSSLQGKRETPATVPTLSPLPTTPVALISDVLKQDDLSLIWDTPWQPIRDSQAMLRYWRSDLAREALFWHLKQALGGSALKNSVNLSFDCQVQYQRSQCGIHLLAPQASMSKALNFVAAEMAVLREKGIDNKEFTALIEQKNGQLARLFATYARTDTDILMSQRLRSQQSGVVDISPEAYQKLRQEFLNTASLEVLNQELRVQLSRQPTLVLRQPRGEEEGDVKALAAAYNQALGLASDDVAPPADVVPADTPAATVPDVTPKSELTAPAQTPSAN</sequence>
<keyword evidence="3" id="KW-0378">Hydrolase</keyword>
<dbReference type="AlphaFoldDB" id="A0A370QV62"/>
<comment type="caution">
    <text evidence="9">The sequence shown here is derived from an EMBL/GenBank/DDBJ whole genome shotgun (WGS) entry which is preliminary data.</text>
</comment>
<dbReference type="Gene3D" id="3.30.830.10">
    <property type="entry name" value="Metalloenzyme, LuxS/M16 peptidase-like"/>
    <property type="match status" value="2"/>
</dbReference>
<dbReference type="GO" id="GO:0008237">
    <property type="term" value="F:metallopeptidase activity"/>
    <property type="evidence" value="ECO:0007669"/>
    <property type="project" value="UniProtKB-KW"/>
</dbReference>
<dbReference type="RefSeq" id="WP_115457992.1">
    <property type="nucleotide sequence ID" value="NZ_QRAP01000003.1"/>
</dbReference>
<evidence type="ECO:0000256" key="6">
    <source>
        <dbReference type="SAM" id="MobiDB-lite"/>
    </source>
</evidence>
<comment type="similarity">
    <text evidence="1">Belongs to the peptidase M16 family.</text>
</comment>
<accession>A0A370QV62</accession>
<name>A0A370QV62_9GAMM</name>
<evidence type="ECO:0000259" key="7">
    <source>
        <dbReference type="Pfam" id="PF00675"/>
    </source>
</evidence>
<dbReference type="Pfam" id="PF00675">
    <property type="entry name" value="Peptidase_M16"/>
    <property type="match status" value="1"/>
</dbReference>
<proteinExistence type="inferred from homology"/>
<dbReference type="PANTHER" id="PTHR43690">
    <property type="entry name" value="NARDILYSIN"/>
    <property type="match status" value="1"/>
</dbReference>
<dbReference type="SUPFAM" id="SSF63411">
    <property type="entry name" value="LuxS/MPP-like metallohydrolase"/>
    <property type="match status" value="1"/>
</dbReference>
<dbReference type="InterPro" id="IPR050626">
    <property type="entry name" value="Peptidase_M16"/>
</dbReference>
<evidence type="ECO:0000259" key="8">
    <source>
        <dbReference type="Pfam" id="PF05193"/>
    </source>
</evidence>
<dbReference type="InterPro" id="IPR011765">
    <property type="entry name" value="Pept_M16_N"/>
</dbReference>
<evidence type="ECO:0000256" key="3">
    <source>
        <dbReference type="ARBA" id="ARBA00022801"/>
    </source>
</evidence>
<keyword evidence="5" id="KW-0482">Metalloprotease</keyword>
<gene>
    <name evidence="9" type="ORF">C8D90_103195</name>
</gene>
<dbReference type="InterPro" id="IPR007863">
    <property type="entry name" value="Peptidase_M16_C"/>
</dbReference>
<dbReference type="InterPro" id="IPR011249">
    <property type="entry name" value="Metalloenz_LuxS/M16"/>
</dbReference>
<dbReference type="Proteomes" id="UP000254848">
    <property type="component" value="Unassembled WGS sequence"/>
</dbReference>
<feature type="compositionally biased region" description="Low complexity" evidence="6">
    <location>
        <begin position="481"/>
        <end position="502"/>
    </location>
</feature>
<keyword evidence="2" id="KW-0645">Protease</keyword>
<feature type="domain" description="Peptidase M16 N-terminal" evidence="7">
    <location>
        <begin position="50"/>
        <end position="156"/>
    </location>
</feature>
<evidence type="ECO:0000256" key="1">
    <source>
        <dbReference type="ARBA" id="ARBA00007261"/>
    </source>
</evidence>
<dbReference type="OrthoDB" id="9811314at2"/>
<dbReference type="Pfam" id="PF05193">
    <property type="entry name" value="Peptidase_M16_C"/>
    <property type="match status" value="1"/>
</dbReference>
<organism evidence="9 10">
    <name type="scientific">Enterobacillus tribolii</name>
    <dbReference type="NCBI Taxonomy" id="1487935"/>
    <lineage>
        <taxon>Bacteria</taxon>
        <taxon>Pseudomonadati</taxon>
        <taxon>Pseudomonadota</taxon>
        <taxon>Gammaproteobacteria</taxon>
        <taxon>Enterobacterales</taxon>
        <taxon>Hafniaceae</taxon>
        <taxon>Enterobacillus</taxon>
    </lineage>
</organism>
<evidence type="ECO:0000313" key="9">
    <source>
        <dbReference type="EMBL" id="RDK92803.1"/>
    </source>
</evidence>
<evidence type="ECO:0000256" key="2">
    <source>
        <dbReference type="ARBA" id="ARBA00022670"/>
    </source>
</evidence>
<feature type="domain" description="Peptidase M16 C-terminal" evidence="8">
    <location>
        <begin position="203"/>
        <end position="381"/>
    </location>
</feature>